<evidence type="ECO:0000256" key="1">
    <source>
        <dbReference type="ARBA" id="ARBA00006541"/>
    </source>
</evidence>
<dbReference type="InterPro" id="IPR036291">
    <property type="entry name" value="NAD(P)-bd_dom_sf"/>
</dbReference>
<evidence type="ECO:0000313" key="10">
    <source>
        <dbReference type="EMBL" id="ROR97016.1"/>
    </source>
</evidence>
<feature type="compositionally biased region" description="Basic and acidic residues" evidence="7">
    <location>
        <begin position="1"/>
        <end position="11"/>
    </location>
</feature>
<dbReference type="RefSeq" id="WP_123739118.1">
    <property type="nucleotide sequence ID" value="NZ_RKHQ01000001.1"/>
</dbReference>
<dbReference type="EC" id="1.1.1.17" evidence="2"/>
<comment type="caution">
    <text evidence="10">The sequence shown here is derived from an EMBL/GenBank/DDBJ whole genome shotgun (WGS) entry which is preliminary data.</text>
</comment>
<evidence type="ECO:0000256" key="5">
    <source>
        <dbReference type="ARBA" id="ARBA00023027"/>
    </source>
</evidence>
<keyword evidence="4" id="KW-0560">Oxidoreductase</keyword>
<dbReference type="GO" id="GO:0019594">
    <property type="term" value="P:mannitol metabolic process"/>
    <property type="evidence" value="ECO:0007669"/>
    <property type="project" value="InterPro"/>
</dbReference>
<dbReference type="PANTHER" id="PTHR43362">
    <property type="entry name" value="MANNITOL DEHYDROGENASE DSF1-RELATED"/>
    <property type="match status" value="1"/>
</dbReference>
<dbReference type="PANTHER" id="PTHR43362:SF1">
    <property type="entry name" value="MANNITOL DEHYDROGENASE 2-RELATED"/>
    <property type="match status" value="1"/>
</dbReference>
<dbReference type="Gene3D" id="3.40.50.720">
    <property type="entry name" value="NAD(P)-binding Rossmann-like Domain"/>
    <property type="match status" value="1"/>
</dbReference>
<evidence type="ECO:0000256" key="4">
    <source>
        <dbReference type="ARBA" id="ARBA00023002"/>
    </source>
</evidence>
<dbReference type="Pfam" id="PF08125">
    <property type="entry name" value="Mannitol_dh_C"/>
    <property type="match status" value="1"/>
</dbReference>
<evidence type="ECO:0000256" key="2">
    <source>
        <dbReference type="ARBA" id="ARBA00012939"/>
    </source>
</evidence>
<accession>A0A3N2DB83</accession>
<dbReference type="InterPro" id="IPR050988">
    <property type="entry name" value="Mannitol_DH/Oxidoreductase"/>
</dbReference>
<dbReference type="Proteomes" id="UP000275356">
    <property type="component" value="Unassembled WGS sequence"/>
</dbReference>
<comment type="similarity">
    <text evidence="1">Belongs to the mannitol dehydrogenase family.</text>
</comment>
<feature type="region of interest" description="Disordered" evidence="7">
    <location>
        <begin position="448"/>
        <end position="471"/>
    </location>
</feature>
<organism evidence="10 11">
    <name type="scientific">Salana multivorans</name>
    <dbReference type="NCBI Taxonomy" id="120377"/>
    <lineage>
        <taxon>Bacteria</taxon>
        <taxon>Bacillati</taxon>
        <taxon>Actinomycetota</taxon>
        <taxon>Actinomycetes</taxon>
        <taxon>Micrococcales</taxon>
        <taxon>Beutenbergiaceae</taxon>
        <taxon>Salana</taxon>
    </lineage>
</organism>
<dbReference type="PROSITE" id="PS00974">
    <property type="entry name" value="MANNITOL_DHGENASE"/>
    <property type="match status" value="1"/>
</dbReference>
<dbReference type="EMBL" id="RKHQ01000001">
    <property type="protein sequence ID" value="ROR97016.1"/>
    <property type="molecule type" value="Genomic_DNA"/>
</dbReference>
<dbReference type="InterPro" id="IPR013328">
    <property type="entry name" value="6PGD_dom2"/>
</dbReference>
<feature type="compositionally biased region" description="Basic and acidic residues" evidence="7">
    <location>
        <begin position="453"/>
        <end position="471"/>
    </location>
</feature>
<protein>
    <recommendedName>
        <fullName evidence="3">Mannitol-1-phosphate 5-dehydrogenase</fullName>
        <ecNumber evidence="2">1.1.1.17</ecNumber>
    </recommendedName>
</protein>
<feature type="region of interest" description="Disordered" evidence="7">
    <location>
        <begin position="1"/>
        <end position="31"/>
    </location>
</feature>
<dbReference type="SUPFAM" id="SSF48179">
    <property type="entry name" value="6-phosphogluconate dehydrogenase C-terminal domain-like"/>
    <property type="match status" value="1"/>
</dbReference>
<dbReference type="InterPro" id="IPR013131">
    <property type="entry name" value="Mannitol_DH_N"/>
</dbReference>
<evidence type="ECO:0000256" key="6">
    <source>
        <dbReference type="ARBA" id="ARBA00048615"/>
    </source>
</evidence>
<reference evidence="10 11" key="1">
    <citation type="submission" date="2018-11" db="EMBL/GenBank/DDBJ databases">
        <title>Sequencing the genomes of 1000 actinobacteria strains.</title>
        <authorList>
            <person name="Klenk H.-P."/>
        </authorList>
    </citation>
    <scope>NUCLEOTIDE SEQUENCE [LARGE SCALE GENOMIC DNA]</scope>
    <source>
        <strain evidence="10 11">DSM 13521</strain>
    </source>
</reference>
<keyword evidence="11" id="KW-1185">Reference proteome</keyword>
<dbReference type="AlphaFoldDB" id="A0A3N2DB83"/>
<dbReference type="InterPro" id="IPR008927">
    <property type="entry name" value="6-PGluconate_DH-like_C_sf"/>
</dbReference>
<evidence type="ECO:0000259" key="8">
    <source>
        <dbReference type="Pfam" id="PF01232"/>
    </source>
</evidence>
<dbReference type="GO" id="GO:0008926">
    <property type="term" value="F:mannitol-1-phosphate 5-dehydrogenase activity"/>
    <property type="evidence" value="ECO:0007669"/>
    <property type="project" value="UniProtKB-EC"/>
</dbReference>
<dbReference type="OrthoDB" id="271711at2"/>
<proteinExistence type="inferred from homology"/>
<dbReference type="InterPro" id="IPR013118">
    <property type="entry name" value="Mannitol_DH_C"/>
</dbReference>
<evidence type="ECO:0000313" key="11">
    <source>
        <dbReference type="Proteomes" id="UP000275356"/>
    </source>
</evidence>
<dbReference type="PRINTS" id="PR00084">
    <property type="entry name" value="MTLDHDRGNASE"/>
</dbReference>
<sequence>MNEAEHRDVPRLSEATLAGLPPAARPVADRRELRPRIAHLGIGAFHRAHQAVYTEDANGATGGDWGIVAVAPSSARVVDALRAQDHCYTVTTKAPGGPSVRVVGSIVGSRHLPTERDAVLDLLADAGTAVVTLTVTEKAYLRTPDGGLDAAAVADELASGEPVSVVGVLAHALAARARTHGTPVSVVSCDNMAGNGPAVRRVVTEYVEAAGWQDAPAVRAWIADSVTFPATIVDRIVPATTPEDLDAVERELGVRDEAGVVGEPYLQWVIEDDFAGPRPPWDAAGALFVPDVAPYQLTKLRLLNGAHSLLAYLGLASGCELVAEAMATPWGEDVVLGLAREVAPVLPAGGPDPEAYARDLVERFRNPAMRHRLTQIGSDGSLKLPERWLGSLRELRALGLTSPTIVRGLGAWVAAIRPPAGGVADGGGGQAWGTTDPRTATLAAAWASGGGAGERDGGAGDGGHGRDGEGARDDLRSVVVAALLVLGAEDLAADTEVVDGVTDALRDVLTPA</sequence>
<gene>
    <name evidence="10" type="ORF">EDD28_1609</name>
</gene>
<evidence type="ECO:0000256" key="7">
    <source>
        <dbReference type="SAM" id="MobiDB-lite"/>
    </source>
</evidence>
<dbReference type="InterPro" id="IPR023027">
    <property type="entry name" value="Mannitol_DH_CS"/>
</dbReference>
<keyword evidence="5" id="KW-0520">NAD</keyword>
<dbReference type="SUPFAM" id="SSF51735">
    <property type="entry name" value="NAD(P)-binding Rossmann-fold domains"/>
    <property type="match status" value="1"/>
</dbReference>
<feature type="domain" description="Mannitol dehydrogenase C-terminal" evidence="9">
    <location>
        <begin position="291"/>
        <end position="413"/>
    </location>
</feature>
<dbReference type="Pfam" id="PF01232">
    <property type="entry name" value="Mannitol_dh"/>
    <property type="match status" value="1"/>
</dbReference>
<comment type="catalytic activity">
    <reaction evidence="6">
        <text>D-mannitol 1-phosphate + NAD(+) = beta-D-fructose 6-phosphate + NADH + H(+)</text>
        <dbReference type="Rhea" id="RHEA:19661"/>
        <dbReference type="ChEBI" id="CHEBI:15378"/>
        <dbReference type="ChEBI" id="CHEBI:57540"/>
        <dbReference type="ChEBI" id="CHEBI:57634"/>
        <dbReference type="ChEBI" id="CHEBI:57945"/>
        <dbReference type="ChEBI" id="CHEBI:61381"/>
        <dbReference type="EC" id="1.1.1.17"/>
    </reaction>
</comment>
<name>A0A3N2DB83_9MICO</name>
<dbReference type="InterPro" id="IPR000669">
    <property type="entry name" value="Mannitol_DH"/>
</dbReference>
<dbReference type="Gene3D" id="1.10.1040.10">
    <property type="entry name" value="N-(1-d-carboxylethyl)-l-norvaline Dehydrogenase, domain 2"/>
    <property type="match status" value="1"/>
</dbReference>
<evidence type="ECO:0000256" key="3">
    <source>
        <dbReference type="ARBA" id="ARBA00016219"/>
    </source>
</evidence>
<evidence type="ECO:0000259" key="9">
    <source>
        <dbReference type="Pfam" id="PF08125"/>
    </source>
</evidence>
<feature type="domain" description="Mannitol dehydrogenase N-terminal" evidence="8">
    <location>
        <begin position="36"/>
        <end position="282"/>
    </location>
</feature>